<protein>
    <submittedName>
        <fullName evidence="1">Uncharacterized protein</fullName>
    </submittedName>
</protein>
<comment type="caution">
    <text evidence="1">The sequence shown here is derived from an EMBL/GenBank/DDBJ whole genome shotgun (WGS) entry which is preliminary data.</text>
</comment>
<sequence>ALGNTLVLDALFSYLSSSDILSFGCTSRAARDSRLSYFHRSRDINRRLARFFAKPAVFLSMQLRIGVSITRTGSFDESYRSNALDVVVKRPHFVDFGQFLLDNGYEIRQEGEGIETLETAYRRMRMPIDLERKRLDSF</sequence>
<gene>
    <name evidence="1" type="ORF">K488DRAFT_32321</name>
</gene>
<accession>A0ACB8QQQ8</accession>
<proteinExistence type="predicted"/>
<reference evidence="1" key="1">
    <citation type="submission" date="2021-02" db="EMBL/GenBank/DDBJ databases">
        <authorList>
            <consortium name="DOE Joint Genome Institute"/>
            <person name="Ahrendt S."/>
            <person name="Looney B.P."/>
            <person name="Miyauchi S."/>
            <person name="Morin E."/>
            <person name="Drula E."/>
            <person name="Courty P.E."/>
            <person name="Chicoki N."/>
            <person name="Fauchery L."/>
            <person name="Kohler A."/>
            <person name="Kuo A."/>
            <person name="Labutti K."/>
            <person name="Pangilinan J."/>
            <person name="Lipzen A."/>
            <person name="Riley R."/>
            <person name="Andreopoulos W."/>
            <person name="He G."/>
            <person name="Johnson J."/>
            <person name="Barry K.W."/>
            <person name="Grigoriev I.V."/>
            <person name="Nagy L."/>
            <person name="Hibbett D."/>
            <person name="Henrissat B."/>
            <person name="Matheny P.B."/>
            <person name="Labbe J."/>
            <person name="Martin F."/>
        </authorList>
    </citation>
    <scope>NUCLEOTIDE SEQUENCE</scope>
    <source>
        <strain evidence="1">EC-137</strain>
    </source>
</reference>
<evidence type="ECO:0000313" key="2">
    <source>
        <dbReference type="Proteomes" id="UP000814128"/>
    </source>
</evidence>
<feature type="non-terminal residue" evidence="1">
    <location>
        <position position="138"/>
    </location>
</feature>
<dbReference type="EMBL" id="MU273506">
    <property type="protein sequence ID" value="KAI0034124.1"/>
    <property type="molecule type" value="Genomic_DNA"/>
</dbReference>
<feature type="non-terminal residue" evidence="1">
    <location>
        <position position="1"/>
    </location>
</feature>
<reference evidence="1" key="2">
    <citation type="journal article" date="2022" name="New Phytol.">
        <title>Evolutionary transition to the ectomycorrhizal habit in the genomes of a hyperdiverse lineage of mushroom-forming fungi.</title>
        <authorList>
            <person name="Looney B."/>
            <person name="Miyauchi S."/>
            <person name="Morin E."/>
            <person name="Drula E."/>
            <person name="Courty P.E."/>
            <person name="Kohler A."/>
            <person name="Kuo A."/>
            <person name="LaButti K."/>
            <person name="Pangilinan J."/>
            <person name="Lipzen A."/>
            <person name="Riley R."/>
            <person name="Andreopoulos W."/>
            <person name="He G."/>
            <person name="Johnson J."/>
            <person name="Nolan M."/>
            <person name="Tritt A."/>
            <person name="Barry K.W."/>
            <person name="Grigoriev I.V."/>
            <person name="Nagy L.G."/>
            <person name="Hibbett D."/>
            <person name="Henrissat B."/>
            <person name="Matheny P.B."/>
            <person name="Labbe J."/>
            <person name="Martin F.M."/>
        </authorList>
    </citation>
    <scope>NUCLEOTIDE SEQUENCE</scope>
    <source>
        <strain evidence="1">EC-137</strain>
    </source>
</reference>
<name>A0ACB8QQQ8_9AGAM</name>
<dbReference type="Proteomes" id="UP000814128">
    <property type="component" value="Unassembled WGS sequence"/>
</dbReference>
<evidence type="ECO:0000313" key="1">
    <source>
        <dbReference type="EMBL" id="KAI0034124.1"/>
    </source>
</evidence>
<organism evidence="1 2">
    <name type="scientific">Vararia minispora EC-137</name>
    <dbReference type="NCBI Taxonomy" id="1314806"/>
    <lineage>
        <taxon>Eukaryota</taxon>
        <taxon>Fungi</taxon>
        <taxon>Dikarya</taxon>
        <taxon>Basidiomycota</taxon>
        <taxon>Agaricomycotina</taxon>
        <taxon>Agaricomycetes</taxon>
        <taxon>Russulales</taxon>
        <taxon>Lachnocladiaceae</taxon>
        <taxon>Vararia</taxon>
    </lineage>
</organism>
<keyword evidence="2" id="KW-1185">Reference proteome</keyword>